<feature type="compositionally biased region" description="Polar residues" evidence="1">
    <location>
        <begin position="305"/>
        <end position="315"/>
    </location>
</feature>
<dbReference type="EMBL" id="CP138581">
    <property type="protein sequence ID" value="WPG98563.1"/>
    <property type="molecule type" value="Genomic_DNA"/>
</dbReference>
<feature type="compositionally biased region" description="Polar residues" evidence="1">
    <location>
        <begin position="331"/>
        <end position="340"/>
    </location>
</feature>
<evidence type="ECO:0000313" key="3">
    <source>
        <dbReference type="Proteomes" id="UP001303373"/>
    </source>
</evidence>
<sequence length="555" mass="60537">MALFSTNEVIPGAPDAHCEVKIKAGHSSSAEERARSLELAKYLRSASIIPEAEQTALDDPRLSQDNTLTALAQLGTLRLDCDRAFVSLIDREAQYIIVMLIDDTCAPSDGVYLGTRALPLTFGVCPQTIEIFTSNILTIDTVNVTADRSRYIIRDFCADPKFSNRPYVMGYPHMRSYAEVLLTSASGWVIGSYCVVDTKPRNFDAREIGVLREVASTIMTHLDLMKGKIELNRVERLVRGLGSYVAGHSGLQEQQTQPLLADASTGVSGALHGMAADLGGEGGIQNPSTTQPLNSSSGEWIDPQTAPSSAGSANESFGREDIMTDLPGPKSNENSHQLSPLSHDMRSMFSRAGNLIRQCMGIIVEDAGTGAFNKTKNATSITATISDNLLSGEAPIKCKLLGHSTEPHETDTIFGFTPGFNNINEDVLDRMLARHPFGHIYSFDELGMVSNGQTEDSNREQEHPSRLGLTADVVIVGRTEEGDAAMLFEAFEHARSIFFLPLWDFNKDRWYTAALGWTKDKTRVLDFSDLHYLSAFGNSIQAEVSRIESSALSSA</sequence>
<proteinExistence type="predicted"/>
<reference evidence="2 3" key="1">
    <citation type="submission" date="2023-11" db="EMBL/GenBank/DDBJ databases">
        <title>An acidophilic fungus is an integral part of prey digestion in a carnivorous sundew plant.</title>
        <authorList>
            <person name="Tsai I.J."/>
        </authorList>
    </citation>
    <scope>NUCLEOTIDE SEQUENCE [LARGE SCALE GENOMIC DNA]</scope>
    <source>
        <strain evidence="2">169a</strain>
    </source>
</reference>
<dbReference type="PANTHER" id="PTHR43102">
    <property type="entry name" value="SLR1143 PROTEIN"/>
    <property type="match status" value="1"/>
</dbReference>
<dbReference type="PANTHER" id="PTHR43102:SF2">
    <property type="entry name" value="GAF DOMAIN-CONTAINING PROTEIN"/>
    <property type="match status" value="1"/>
</dbReference>
<dbReference type="InterPro" id="IPR029016">
    <property type="entry name" value="GAF-like_dom_sf"/>
</dbReference>
<dbReference type="AlphaFoldDB" id="A0AAQ3LYY7"/>
<dbReference type="FunFam" id="3.30.450.40:FF:000083">
    <property type="entry name" value="Sensor histidine kinase/response regulator, putative (AFU_orthologue AFUA_4G00660)"/>
    <property type="match status" value="1"/>
</dbReference>
<feature type="region of interest" description="Disordered" evidence="1">
    <location>
        <begin position="275"/>
        <end position="340"/>
    </location>
</feature>
<keyword evidence="3" id="KW-1185">Reference proteome</keyword>
<organism evidence="2 3">
    <name type="scientific">Acrodontium crateriforme</name>
    <dbReference type="NCBI Taxonomy" id="150365"/>
    <lineage>
        <taxon>Eukaryota</taxon>
        <taxon>Fungi</taxon>
        <taxon>Dikarya</taxon>
        <taxon>Ascomycota</taxon>
        <taxon>Pezizomycotina</taxon>
        <taxon>Dothideomycetes</taxon>
        <taxon>Dothideomycetidae</taxon>
        <taxon>Mycosphaerellales</taxon>
        <taxon>Teratosphaeriaceae</taxon>
        <taxon>Acrodontium</taxon>
    </lineage>
</organism>
<feature type="compositionally biased region" description="Polar residues" evidence="1">
    <location>
        <begin position="285"/>
        <end position="298"/>
    </location>
</feature>
<dbReference type="SUPFAM" id="SSF55781">
    <property type="entry name" value="GAF domain-like"/>
    <property type="match status" value="1"/>
</dbReference>
<protein>
    <recommendedName>
        <fullName evidence="4">GAF domain-containing protein</fullName>
    </recommendedName>
</protein>
<dbReference type="Gene3D" id="3.30.450.40">
    <property type="match status" value="1"/>
</dbReference>
<evidence type="ECO:0000313" key="2">
    <source>
        <dbReference type="EMBL" id="WPG98563.1"/>
    </source>
</evidence>
<gene>
    <name evidence="2" type="ORF">R9X50_00135500</name>
</gene>
<accession>A0AAQ3LYY7</accession>
<dbReference type="Proteomes" id="UP001303373">
    <property type="component" value="Chromosome 2"/>
</dbReference>
<evidence type="ECO:0008006" key="4">
    <source>
        <dbReference type="Google" id="ProtNLM"/>
    </source>
</evidence>
<evidence type="ECO:0000256" key="1">
    <source>
        <dbReference type="SAM" id="MobiDB-lite"/>
    </source>
</evidence>
<name>A0AAQ3LYY7_9PEZI</name>